<feature type="transmembrane region" description="Helical" evidence="1">
    <location>
        <begin position="10"/>
        <end position="27"/>
    </location>
</feature>
<keyword evidence="1" id="KW-0472">Membrane</keyword>
<protein>
    <submittedName>
        <fullName evidence="2">Uncharacterized protein</fullName>
    </submittedName>
</protein>
<dbReference type="Proteomes" id="UP001377804">
    <property type="component" value="Unassembled WGS sequence"/>
</dbReference>
<accession>A0ABU8SF07</accession>
<evidence type="ECO:0000313" key="3">
    <source>
        <dbReference type="Proteomes" id="UP001377804"/>
    </source>
</evidence>
<organism evidence="2 3">
    <name type="scientific">Holzapfeliella saturejae</name>
    <dbReference type="NCBI Taxonomy" id="3082953"/>
    <lineage>
        <taxon>Bacteria</taxon>
        <taxon>Bacillati</taxon>
        <taxon>Bacillota</taxon>
        <taxon>Bacilli</taxon>
        <taxon>Lactobacillales</taxon>
        <taxon>Lactobacillaceae</taxon>
        <taxon>Holzapfeliella</taxon>
    </lineage>
</organism>
<evidence type="ECO:0000256" key="1">
    <source>
        <dbReference type="SAM" id="Phobius"/>
    </source>
</evidence>
<dbReference type="RefSeq" id="WP_339968548.1">
    <property type="nucleotide sequence ID" value="NZ_JAWMWG010000001.1"/>
</dbReference>
<keyword evidence="1" id="KW-0812">Transmembrane</keyword>
<keyword evidence="3" id="KW-1185">Reference proteome</keyword>
<name>A0ABU8SF07_9LACO</name>
<keyword evidence="1" id="KW-1133">Transmembrane helix</keyword>
<feature type="transmembrane region" description="Helical" evidence="1">
    <location>
        <begin position="39"/>
        <end position="59"/>
    </location>
</feature>
<gene>
    <name evidence="2" type="ORF">R4Y45_01475</name>
</gene>
<proteinExistence type="predicted"/>
<dbReference type="EMBL" id="JAWMWG010000001">
    <property type="protein sequence ID" value="MEJ6347899.1"/>
    <property type="molecule type" value="Genomic_DNA"/>
</dbReference>
<sequence>MTFFKKNSKYMLLVVPFIIVLIINVFIKENNKQVTVYTILQNVANLFGIVSAVLSIIVINSVDKIKRDLNEDKNNQIIETEQKIILRQNFDQKINLLEDFITSLSTVHMSNENDDISEEINFLFDNKTRIYNLVSANKELLINIAKDTKNYKNQNFSQITNDITDLDFKLPNKEIYLRLERDLRNVETLLMLINKKEENY</sequence>
<comment type="caution">
    <text evidence="2">The sequence shown here is derived from an EMBL/GenBank/DDBJ whole genome shotgun (WGS) entry which is preliminary data.</text>
</comment>
<evidence type="ECO:0000313" key="2">
    <source>
        <dbReference type="EMBL" id="MEJ6347899.1"/>
    </source>
</evidence>
<reference evidence="2 3" key="1">
    <citation type="submission" date="2023-10" db="EMBL/GenBank/DDBJ databases">
        <title>Holzapfeliella saturejae sp. nov. isolated from Satureja montana flowers.</title>
        <authorList>
            <person name="Alcantara C."/>
            <person name="Zuniga M."/>
            <person name="Landete J.M."/>
            <person name="Monedero V."/>
        </authorList>
    </citation>
    <scope>NUCLEOTIDE SEQUENCE [LARGE SCALE GENOMIC DNA]</scope>
    <source>
        <strain evidence="2 3">He02</strain>
    </source>
</reference>